<accession>A0A6Y3UJL5</accession>
<evidence type="ECO:0000256" key="1">
    <source>
        <dbReference type="SAM" id="Phobius"/>
    </source>
</evidence>
<name>A0A6Y3UJL5_SALDZ</name>
<keyword evidence="1" id="KW-0472">Membrane</keyword>
<dbReference type="AlphaFoldDB" id="A0A6Y3UJL5"/>
<organism evidence="3">
    <name type="scientific">Salmonella diarizonae</name>
    <dbReference type="NCBI Taxonomy" id="59204"/>
    <lineage>
        <taxon>Bacteria</taxon>
        <taxon>Pseudomonadati</taxon>
        <taxon>Pseudomonadota</taxon>
        <taxon>Gammaproteobacteria</taxon>
        <taxon>Enterobacterales</taxon>
        <taxon>Enterobacteriaceae</taxon>
        <taxon>Salmonella</taxon>
    </lineage>
</organism>
<keyword evidence="1" id="KW-0812">Transmembrane</keyword>
<comment type="caution">
    <text evidence="3">The sequence shown here is derived from an EMBL/GenBank/DDBJ whole genome shotgun (WGS) entry which is preliminary data.</text>
</comment>
<sequence>MNLHHKALRHFISASVIVLTSSFLIYELIASDRAMNAYMRYIMERADSSFLYDKYQNQSIAAHLMRTFEAPGEPVTAEKRHAFCAAFETINGTHGVNLTRHNYPALHGTLQTAATRCTDNLDDVFLLPAFDQAVSINRAQDDHSHGLGTLELKFRYYVDLNKHYVYFYDLINSRRFAMHRWTFLQKGTMGINRKDIDKLF</sequence>
<dbReference type="InterPro" id="IPR033420">
    <property type="entry name" value="GAPES1"/>
</dbReference>
<feature type="domain" description="Gammaproteobacterial periplasmic sensor" evidence="2">
    <location>
        <begin position="31"/>
        <end position="200"/>
    </location>
</feature>
<protein>
    <submittedName>
        <fullName evidence="3">Diguanylate cylase</fullName>
    </submittedName>
</protein>
<proteinExistence type="predicted"/>
<keyword evidence="1" id="KW-1133">Transmembrane helix</keyword>
<dbReference type="EMBL" id="DAAHAQ010000010">
    <property type="protein sequence ID" value="HAB5328588.1"/>
    <property type="molecule type" value="Genomic_DNA"/>
</dbReference>
<feature type="transmembrane region" description="Helical" evidence="1">
    <location>
        <begin position="12"/>
        <end position="30"/>
    </location>
</feature>
<gene>
    <name evidence="3" type="ORF">GBS30_02545</name>
</gene>
<evidence type="ECO:0000313" key="3">
    <source>
        <dbReference type="EMBL" id="HAB5328588.1"/>
    </source>
</evidence>
<feature type="non-terminal residue" evidence="3">
    <location>
        <position position="200"/>
    </location>
</feature>
<reference evidence="3" key="2">
    <citation type="submission" date="2019-10" db="EMBL/GenBank/DDBJ databases">
        <authorList>
            <consortium name="NCBI Pathogen Detection Project"/>
        </authorList>
    </citation>
    <scope>NUCLEOTIDE SEQUENCE</scope>
    <source>
        <strain evidence="3">Salmonella enterica</strain>
    </source>
</reference>
<reference evidence="3" key="1">
    <citation type="journal article" date="2018" name="Genome Biol.">
        <title>SKESA: strategic k-mer extension for scrupulous assemblies.</title>
        <authorList>
            <person name="Souvorov A."/>
            <person name="Agarwala R."/>
            <person name="Lipman D.J."/>
        </authorList>
    </citation>
    <scope>NUCLEOTIDE SEQUENCE</scope>
    <source>
        <strain evidence="3">Salmonella enterica</strain>
    </source>
</reference>
<evidence type="ECO:0000259" key="2">
    <source>
        <dbReference type="Pfam" id="PF17155"/>
    </source>
</evidence>
<dbReference type="Pfam" id="PF17155">
    <property type="entry name" value="GAPES1"/>
    <property type="match status" value="1"/>
</dbReference>